<dbReference type="PANTHER" id="PTHR43066:SF5">
    <property type="entry name" value="RHOMBOID-LIKE PROTEIN 11, CHLOROPLASTIC-RELATED"/>
    <property type="match status" value="1"/>
</dbReference>
<dbReference type="NCBIfam" id="TIGR03902">
    <property type="entry name" value="rhom_GG_sort"/>
    <property type="match status" value="1"/>
</dbReference>
<sequence length="204" mass="23531">MIKWRQWWVNLPFSKATLIPISVLSLVMLILYYSGQWTASLDEWVYHRTSILAGESWRLLTGALVHHDQPHLWLNILGLWLWWLLFIEHLPSWRDWLWLPVLLVSSTLAMFWLDPQTQIYAGFSGALYGLYAWGAVADTFLRRWSGTAIGIGLLVKCTYDTLYLPSTTDIAFMAHWGGIVAGIAIALLHQRLLRQKRHSAGQSR</sequence>
<dbReference type="InterPro" id="IPR035952">
    <property type="entry name" value="Rhomboid-like_sf"/>
</dbReference>
<keyword evidence="4 5" id="KW-0472">Membrane</keyword>
<dbReference type="Gene3D" id="1.20.1540.10">
    <property type="entry name" value="Rhomboid-like"/>
    <property type="match status" value="1"/>
</dbReference>
<evidence type="ECO:0000313" key="8">
    <source>
        <dbReference type="Proteomes" id="UP000287766"/>
    </source>
</evidence>
<gene>
    <name evidence="7" type="primary">rrtA</name>
    <name evidence="7" type="ORF">CWE22_06125</name>
</gene>
<evidence type="ECO:0000256" key="3">
    <source>
        <dbReference type="ARBA" id="ARBA00022989"/>
    </source>
</evidence>
<organism evidence="7 8">
    <name type="scientific">Pseudidiomarina aestuarii</name>
    <dbReference type="NCBI Taxonomy" id="624146"/>
    <lineage>
        <taxon>Bacteria</taxon>
        <taxon>Pseudomonadati</taxon>
        <taxon>Pseudomonadota</taxon>
        <taxon>Gammaproteobacteria</taxon>
        <taxon>Alteromonadales</taxon>
        <taxon>Idiomarinaceae</taxon>
        <taxon>Pseudidiomarina</taxon>
    </lineage>
</organism>
<comment type="subcellular location">
    <subcellularLocation>
        <location evidence="1">Membrane</location>
        <topology evidence="1">Multi-pass membrane protein</topology>
    </subcellularLocation>
</comment>
<dbReference type="InterPro" id="IPR023826">
    <property type="entry name" value="Rhom-like_SP_proteobac"/>
</dbReference>
<dbReference type="GO" id="GO:0016020">
    <property type="term" value="C:membrane"/>
    <property type="evidence" value="ECO:0007669"/>
    <property type="project" value="UniProtKB-SubCell"/>
</dbReference>
<feature type="transmembrane region" description="Helical" evidence="5">
    <location>
        <begin position="96"/>
        <end position="113"/>
    </location>
</feature>
<feature type="transmembrane region" description="Helical" evidence="5">
    <location>
        <begin position="12"/>
        <end position="33"/>
    </location>
</feature>
<dbReference type="AlphaFoldDB" id="A0A7Z6ZUY6"/>
<feature type="domain" description="Peptidase S54 rhomboid" evidence="6">
    <location>
        <begin position="54"/>
        <end position="188"/>
    </location>
</feature>
<dbReference type="SUPFAM" id="SSF144091">
    <property type="entry name" value="Rhomboid-like"/>
    <property type="match status" value="1"/>
</dbReference>
<dbReference type="PANTHER" id="PTHR43066">
    <property type="entry name" value="RHOMBOID-RELATED PROTEIN"/>
    <property type="match status" value="1"/>
</dbReference>
<dbReference type="EMBL" id="PIPR01000001">
    <property type="protein sequence ID" value="RUO41732.1"/>
    <property type="molecule type" value="Genomic_DNA"/>
</dbReference>
<name>A0A7Z6ZUY6_9GAMM</name>
<dbReference type="GO" id="GO:0004252">
    <property type="term" value="F:serine-type endopeptidase activity"/>
    <property type="evidence" value="ECO:0007669"/>
    <property type="project" value="InterPro"/>
</dbReference>
<evidence type="ECO:0000256" key="2">
    <source>
        <dbReference type="ARBA" id="ARBA00022692"/>
    </source>
</evidence>
<reference evidence="8" key="1">
    <citation type="journal article" date="2018" name="Front. Microbiol.">
        <title>Genome-Based Analysis Reveals the Taxonomy and Diversity of the Family Idiomarinaceae.</title>
        <authorList>
            <person name="Liu Y."/>
            <person name="Lai Q."/>
            <person name="Shao Z."/>
        </authorList>
    </citation>
    <scope>NUCLEOTIDE SEQUENCE [LARGE SCALE GENOMIC DNA]</scope>
    <source>
        <strain evidence="8">KYW314</strain>
    </source>
</reference>
<comment type="caution">
    <text evidence="7">The sequence shown here is derived from an EMBL/GenBank/DDBJ whole genome shotgun (WGS) entry which is preliminary data.</text>
</comment>
<evidence type="ECO:0000256" key="4">
    <source>
        <dbReference type="ARBA" id="ARBA00023136"/>
    </source>
</evidence>
<proteinExistence type="predicted"/>
<keyword evidence="8" id="KW-1185">Reference proteome</keyword>
<feature type="transmembrane region" description="Helical" evidence="5">
    <location>
        <begin position="119"/>
        <end position="137"/>
    </location>
</feature>
<dbReference type="Proteomes" id="UP000287766">
    <property type="component" value="Unassembled WGS sequence"/>
</dbReference>
<evidence type="ECO:0000256" key="5">
    <source>
        <dbReference type="SAM" id="Phobius"/>
    </source>
</evidence>
<evidence type="ECO:0000256" key="1">
    <source>
        <dbReference type="ARBA" id="ARBA00004141"/>
    </source>
</evidence>
<dbReference type="RefSeq" id="WP_169930465.1">
    <property type="nucleotide sequence ID" value="NZ_PIPR01000001.1"/>
</dbReference>
<keyword evidence="2 5" id="KW-0812">Transmembrane</keyword>
<evidence type="ECO:0000259" key="6">
    <source>
        <dbReference type="Pfam" id="PF01694"/>
    </source>
</evidence>
<dbReference type="Pfam" id="PF01694">
    <property type="entry name" value="Rhomboid"/>
    <property type="match status" value="1"/>
</dbReference>
<feature type="transmembrane region" description="Helical" evidence="5">
    <location>
        <begin position="170"/>
        <end position="188"/>
    </location>
</feature>
<dbReference type="InterPro" id="IPR022764">
    <property type="entry name" value="Peptidase_S54_rhomboid_dom"/>
</dbReference>
<keyword evidence="3 5" id="KW-1133">Transmembrane helix</keyword>
<accession>A0A7Z6ZUY6</accession>
<evidence type="ECO:0000313" key="7">
    <source>
        <dbReference type="EMBL" id="RUO41732.1"/>
    </source>
</evidence>
<protein>
    <submittedName>
        <fullName evidence="7">Rhombosortase</fullName>
    </submittedName>
</protein>